<reference evidence="2" key="2">
    <citation type="submission" date="2021-04" db="EMBL/GenBank/DDBJ databases">
        <authorList>
            <person name="Gilroy R."/>
        </authorList>
    </citation>
    <scope>NUCLEOTIDE SEQUENCE</scope>
    <source>
        <strain evidence="2">1282</strain>
    </source>
</reference>
<keyword evidence="1" id="KW-0175">Coiled coil</keyword>
<sequence>MSNNQATIEDLIDEMYDVLEKGWKMPLSAGKVMVDGDEVRQILDDIKEEIPAEVRQAKAIVADRTQIINEANREAETIVRVAEEKAKAMVAQDEIVRQAQQKANELIAQAQQKFKEMRKASSDYVDDLMRRADESLSEQLAELRKTRQNIKASQRNLQN</sequence>
<comment type="caution">
    <text evidence="2">The sequence shown here is derived from an EMBL/GenBank/DDBJ whole genome shotgun (WGS) entry which is preliminary data.</text>
</comment>
<evidence type="ECO:0000256" key="1">
    <source>
        <dbReference type="SAM" id="Coils"/>
    </source>
</evidence>
<evidence type="ECO:0000313" key="3">
    <source>
        <dbReference type="Proteomes" id="UP000823915"/>
    </source>
</evidence>
<reference evidence="2" key="1">
    <citation type="journal article" date="2021" name="PeerJ">
        <title>Extensive microbial diversity within the chicken gut microbiome revealed by metagenomics and culture.</title>
        <authorList>
            <person name="Gilroy R."/>
            <person name="Ravi A."/>
            <person name="Getino M."/>
            <person name="Pursley I."/>
            <person name="Horton D.L."/>
            <person name="Alikhan N.F."/>
            <person name="Baker D."/>
            <person name="Gharbi K."/>
            <person name="Hall N."/>
            <person name="Watson M."/>
            <person name="Adriaenssens E.M."/>
            <person name="Foster-Nyarko E."/>
            <person name="Jarju S."/>
            <person name="Secka A."/>
            <person name="Antonio M."/>
            <person name="Oren A."/>
            <person name="Chaudhuri R.R."/>
            <person name="La Ragione R."/>
            <person name="Hildebrand F."/>
            <person name="Pallen M.J."/>
        </authorList>
    </citation>
    <scope>NUCLEOTIDE SEQUENCE</scope>
    <source>
        <strain evidence="2">1282</strain>
    </source>
</reference>
<name>A0A9D1YCC3_9FIRM</name>
<dbReference type="AlphaFoldDB" id="A0A9D1YCC3"/>
<dbReference type="EMBL" id="DXDU01000023">
    <property type="protein sequence ID" value="HIY25894.1"/>
    <property type="molecule type" value="Genomic_DNA"/>
</dbReference>
<feature type="coiled-coil region" evidence="1">
    <location>
        <begin position="96"/>
        <end position="156"/>
    </location>
</feature>
<organism evidence="2 3">
    <name type="scientific">Candidatus Acutalibacter pullistercoris</name>
    <dbReference type="NCBI Taxonomy" id="2838418"/>
    <lineage>
        <taxon>Bacteria</taxon>
        <taxon>Bacillati</taxon>
        <taxon>Bacillota</taxon>
        <taxon>Clostridia</taxon>
        <taxon>Eubacteriales</taxon>
        <taxon>Acutalibacteraceae</taxon>
        <taxon>Acutalibacter</taxon>
    </lineage>
</organism>
<dbReference type="Proteomes" id="UP000823915">
    <property type="component" value="Unassembled WGS sequence"/>
</dbReference>
<protein>
    <submittedName>
        <fullName evidence="2">ATPase</fullName>
    </submittedName>
</protein>
<gene>
    <name evidence="2" type="ORF">H9838_01820</name>
</gene>
<evidence type="ECO:0000313" key="2">
    <source>
        <dbReference type="EMBL" id="HIY25894.1"/>
    </source>
</evidence>
<accession>A0A9D1YCC3</accession>
<proteinExistence type="predicted"/>